<protein>
    <submittedName>
        <fullName evidence="1">DUF1684 domain-containing protein</fullName>
    </submittedName>
</protein>
<accession>A0ABT8G0R6</accession>
<dbReference type="Pfam" id="PF07920">
    <property type="entry name" value="DUF1684"/>
    <property type="match status" value="1"/>
</dbReference>
<dbReference type="EMBL" id="JAUHPV010000003">
    <property type="protein sequence ID" value="MDN4472739.1"/>
    <property type="molecule type" value="Genomic_DNA"/>
</dbReference>
<evidence type="ECO:0000313" key="2">
    <source>
        <dbReference type="Proteomes" id="UP001172738"/>
    </source>
</evidence>
<proteinExistence type="predicted"/>
<dbReference type="Proteomes" id="UP001172738">
    <property type="component" value="Unassembled WGS sequence"/>
</dbReference>
<keyword evidence="2" id="KW-1185">Reference proteome</keyword>
<reference evidence="1" key="1">
    <citation type="submission" date="2023-06" db="EMBL/GenBank/DDBJ databases">
        <title>SYSU T00b26.</title>
        <authorList>
            <person name="Gao L."/>
            <person name="Fang B.-Z."/>
            <person name="Li W.-J."/>
        </authorList>
    </citation>
    <scope>NUCLEOTIDE SEQUENCE</scope>
    <source>
        <strain evidence="1">SYSU T00b26</strain>
    </source>
</reference>
<name>A0ABT8G0R6_9MICO</name>
<comment type="caution">
    <text evidence="1">The sequence shown here is derived from an EMBL/GenBank/DDBJ whole genome shotgun (WGS) entry which is preliminary data.</text>
</comment>
<sequence>MDAWDVRDWRRRTFQLYRQVREAEEPAEAHARWVEGRNALLSSHPASPVPEERRRGYEARVAPYDEAFRFAVPVAPTEPERWEVQTASDGVVPFTRVGRVDLAHLGSLDVWWLDSYGGGLFLPLRDASPQTYGGGRYVLDTVKGADLGGDPGHLVIDLNFAYQPSCAYSSDWVCPLPGPGNRLAEDVPVGELVPG</sequence>
<dbReference type="RefSeq" id="WP_301127563.1">
    <property type="nucleotide sequence ID" value="NZ_JAUHPV010000003.1"/>
</dbReference>
<organism evidence="1 2">
    <name type="scientific">Demequina zhanjiangensis</name>
    <dbReference type="NCBI Taxonomy" id="3051659"/>
    <lineage>
        <taxon>Bacteria</taxon>
        <taxon>Bacillati</taxon>
        <taxon>Actinomycetota</taxon>
        <taxon>Actinomycetes</taxon>
        <taxon>Micrococcales</taxon>
        <taxon>Demequinaceae</taxon>
        <taxon>Demequina</taxon>
    </lineage>
</organism>
<dbReference type="PANTHER" id="PTHR41913">
    <property type="entry name" value="DUF1684 DOMAIN-CONTAINING PROTEIN"/>
    <property type="match status" value="1"/>
</dbReference>
<dbReference type="PANTHER" id="PTHR41913:SF1">
    <property type="entry name" value="DUF1684 DOMAIN-CONTAINING PROTEIN"/>
    <property type="match status" value="1"/>
</dbReference>
<evidence type="ECO:0000313" key="1">
    <source>
        <dbReference type="EMBL" id="MDN4472739.1"/>
    </source>
</evidence>
<dbReference type="InterPro" id="IPR012467">
    <property type="entry name" value="DUF1684"/>
</dbReference>
<gene>
    <name evidence="1" type="ORF">QQX04_06995</name>
</gene>